<evidence type="ECO:0000256" key="1">
    <source>
        <dbReference type="SAM" id="MobiDB-lite"/>
    </source>
</evidence>
<sequence length="189" mass="20758">MHALVLGLLHERADPAAVVLEAAERAQVQQHAAHHGWHRRDRLQQQRVAGVPALEEEVAARAQRPHDELRHLVRHRPRLVVLGHVHGRVRPIRVPRPEGEPRPLRAVVLDELPRLDAPVARHGLLVLLRRCCALGLSSGFFLFGMRACGSAGYPRGEDPRGGGHDAPRARGESGRRLGGDEEAGAQVAQ</sequence>
<organism evidence="2 3">
    <name type="scientific">Triticum urartu</name>
    <name type="common">Red wild einkorn</name>
    <name type="synonym">Crithodium urartu</name>
    <dbReference type="NCBI Taxonomy" id="4572"/>
    <lineage>
        <taxon>Eukaryota</taxon>
        <taxon>Viridiplantae</taxon>
        <taxon>Streptophyta</taxon>
        <taxon>Embryophyta</taxon>
        <taxon>Tracheophyta</taxon>
        <taxon>Spermatophyta</taxon>
        <taxon>Magnoliopsida</taxon>
        <taxon>Liliopsida</taxon>
        <taxon>Poales</taxon>
        <taxon>Poaceae</taxon>
        <taxon>BOP clade</taxon>
        <taxon>Pooideae</taxon>
        <taxon>Triticodae</taxon>
        <taxon>Triticeae</taxon>
        <taxon>Triticinae</taxon>
        <taxon>Triticum</taxon>
    </lineage>
</organism>
<feature type="compositionally biased region" description="Basic and acidic residues" evidence="1">
    <location>
        <begin position="155"/>
        <end position="179"/>
    </location>
</feature>
<reference evidence="2" key="3">
    <citation type="submission" date="2022-06" db="UniProtKB">
        <authorList>
            <consortium name="EnsemblPlants"/>
        </authorList>
    </citation>
    <scope>IDENTIFICATION</scope>
</reference>
<dbReference type="Gramene" id="TuG1812G0400003066.01.T01">
    <property type="protein sequence ID" value="TuG1812G0400003066.01.T01.cds426307"/>
    <property type="gene ID" value="TuG1812G0400003066.01"/>
</dbReference>
<dbReference type="EnsemblPlants" id="TuG1812G0400003066.01.T01">
    <property type="protein sequence ID" value="TuG1812G0400003066.01.T01.cds426307"/>
    <property type="gene ID" value="TuG1812G0400003066.01"/>
</dbReference>
<proteinExistence type="predicted"/>
<dbReference type="Proteomes" id="UP000015106">
    <property type="component" value="Chromosome 4"/>
</dbReference>
<evidence type="ECO:0000313" key="2">
    <source>
        <dbReference type="EnsemblPlants" id="TuG1812G0400003066.01.T01.cds426307"/>
    </source>
</evidence>
<dbReference type="AlphaFoldDB" id="A0A8R7UB58"/>
<reference evidence="2" key="2">
    <citation type="submission" date="2018-03" db="EMBL/GenBank/DDBJ databases">
        <title>The Triticum urartu genome reveals the dynamic nature of wheat genome evolution.</title>
        <authorList>
            <person name="Ling H."/>
            <person name="Ma B."/>
            <person name="Shi X."/>
            <person name="Liu H."/>
            <person name="Dong L."/>
            <person name="Sun H."/>
            <person name="Cao Y."/>
            <person name="Gao Q."/>
            <person name="Zheng S."/>
            <person name="Li Y."/>
            <person name="Yu Y."/>
            <person name="Du H."/>
            <person name="Qi M."/>
            <person name="Li Y."/>
            <person name="Yu H."/>
            <person name="Cui Y."/>
            <person name="Wang N."/>
            <person name="Chen C."/>
            <person name="Wu H."/>
            <person name="Zhao Y."/>
            <person name="Zhang J."/>
            <person name="Li Y."/>
            <person name="Zhou W."/>
            <person name="Zhang B."/>
            <person name="Hu W."/>
            <person name="Eijk M."/>
            <person name="Tang J."/>
            <person name="Witsenboer H."/>
            <person name="Zhao S."/>
            <person name="Li Z."/>
            <person name="Zhang A."/>
            <person name="Wang D."/>
            <person name="Liang C."/>
        </authorList>
    </citation>
    <scope>NUCLEOTIDE SEQUENCE [LARGE SCALE GENOMIC DNA]</scope>
    <source>
        <strain evidence="2">cv. G1812</strain>
    </source>
</reference>
<keyword evidence="3" id="KW-1185">Reference proteome</keyword>
<accession>A0A8R7UB58</accession>
<feature type="region of interest" description="Disordered" evidence="1">
    <location>
        <begin position="154"/>
        <end position="189"/>
    </location>
</feature>
<evidence type="ECO:0000313" key="3">
    <source>
        <dbReference type="Proteomes" id="UP000015106"/>
    </source>
</evidence>
<protein>
    <submittedName>
        <fullName evidence="2">Uncharacterized protein</fullName>
    </submittedName>
</protein>
<reference evidence="3" key="1">
    <citation type="journal article" date="2013" name="Nature">
        <title>Draft genome of the wheat A-genome progenitor Triticum urartu.</title>
        <authorList>
            <person name="Ling H.Q."/>
            <person name="Zhao S."/>
            <person name="Liu D."/>
            <person name="Wang J."/>
            <person name="Sun H."/>
            <person name="Zhang C."/>
            <person name="Fan H."/>
            <person name="Li D."/>
            <person name="Dong L."/>
            <person name="Tao Y."/>
            <person name="Gao C."/>
            <person name="Wu H."/>
            <person name="Li Y."/>
            <person name="Cui Y."/>
            <person name="Guo X."/>
            <person name="Zheng S."/>
            <person name="Wang B."/>
            <person name="Yu K."/>
            <person name="Liang Q."/>
            <person name="Yang W."/>
            <person name="Lou X."/>
            <person name="Chen J."/>
            <person name="Feng M."/>
            <person name="Jian J."/>
            <person name="Zhang X."/>
            <person name="Luo G."/>
            <person name="Jiang Y."/>
            <person name="Liu J."/>
            <person name="Wang Z."/>
            <person name="Sha Y."/>
            <person name="Zhang B."/>
            <person name="Wu H."/>
            <person name="Tang D."/>
            <person name="Shen Q."/>
            <person name="Xue P."/>
            <person name="Zou S."/>
            <person name="Wang X."/>
            <person name="Liu X."/>
            <person name="Wang F."/>
            <person name="Yang Y."/>
            <person name="An X."/>
            <person name="Dong Z."/>
            <person name="Zhang K."/>
            <person name="Zhang X."/>
            <person name="Luo M.C."/>
            <person name="Dvorak J."/>
            <person name="Tong Y."/>
            <person name="Wang J."/>
            <person name="Yang H."/>
            <person name="Li Z."/>
            <person name="Wang D."/>
            <person name="Zhang A."/>
            <person name="Wang J."/>
        </authorList>
    </citation>
    <scope>NUCLEOTIDE SEQUENCE</scope>
    <source>
        <strain evidence="3">cv. G1812</strain>
    </source>
</reference>
<name>A0A8R7UB58_TRIUA</name>